<dbReference type="GO" id="GO:0006508">
    <property type="term" value="P:proteolysis"/>
    <property type="evidence" value="ECO:0007669"/>
    <property type="project" value="UniProtKB-KW"/>
</dbReference>
<dbReference type="EMBL" id="WJXB01000002">
    <property type="protein sequence ID" value="MRN52936.1"/>
    <property type="molecule type" value="Genomic_DNA"/>
</dbReference>
<keyword evidence="10" id="KW-1185">Reference proteome</keyword>
<dbReference type="InterPro" id="IPR000209">
    <property type="entry name" value="Peptidase_S8/S53_dom"/>
</dbReference>
<dbReference type="PROSITE" id="PS00136">
    <property type="entry name" value="SUBTILASE_ASP"/>
    <property type="match status" value="1"/>
</dbReference>
<dbReference type="PANTHER" id="PTHR43806:SF65">
    <property type="entry name" value="SERINE PROTEASE APRX"/>
    <property type="match status" value="1"/>
</dbReference>
<dbReference type="PANTHER" id="PTHR43806">
    <property type="entry name" value="PEPTIDASE S8"/>
    <property type="match status" value="1"/>
</dbReference>
<dbReference type="PROSITE" id="PS00137">
    <property type="entry name" value="SUBTILASE_HIS"/>
    <property type="match status" value="1"/>
</dbReference>
<feature type="active site" description="Charge relay system" evidence="5 6">
    <location>
        <position position="134"/>
    </location>
</feature>
<dbReference type="Gene3D" id="3.40.50.200">
    <property type="entry name" value="Peptidase S8/S53 domain"/>
    <property type="match status" value="1"/>
</dbReference>
<reference evidence="9 10" key="1">
    <citation type="submission" date="2019-11" db="EMBL/GenBank/DDBJ databases">
        <title>Paenibacillus monticola sp. nov., a novel PGPR strain isolated from mountain sample in China.</title>
        <authorList>
            <person name="Zhao Q."/>
            <person name="Li H.-P."/>
            <person name="Zhang J.-L."/>
        </authorList>
    </citation>
    <scope>NUCLEOTIDE SEQUENCE [LARGE SCALE GENOMIC DNA]</scope>
    <source>
        <strain evidence="9 10">LC-T2</strain>
    </source>
</reference>
<dbReference type="InterPro" id="IPR022398">
    <property type="entry name" value="Peptidase_S8_His-AS"/>
</dbReference>
<evidence type="ECO:0000256" key="6">
    <source>
        <dbReference type="PROSITE-ProRule" id="PRU01240"/>
    </source>
</evidence>
<dbReference type="InterPro" id="IPR015500">
    <property type="entry name" value="Peptidase_S8_subtilisin-rel"/>
</dbReference>
<dbReference type="InterPro" id="IPR050131">
    <property type="entry name" value="Peptidase_S8_subtilisin-like"/>
</dbReference>
<name>A0A7X2H3K3_9BACL</name>
<dbReference type="PRINTS" id="PR00723">
    <property type="entry name" value="SUBTILISIN"/>
</dbReference>
<dbReference type="CDD" id="cd07487">
    <property type="entry name" value="Peptidases_S8_1"/>
    <property type="match status" value="1"/>
</dbReference>
<evidence type="ECO:0000313" key="9">
    <source>
        <dbReference type="EMBL" id="MRN52936.1"/>
    </source>
</evidence>
<keyword evidence="3 6" id="KW-0378">Hydrolase</keyword>
<dbReference type="InterPro" id="IPR023828">
    <property type="entry name" value="Peptidase_S8_Ser-AS"/>
</dbReference>
<dbReference type="InterPro" id="IPR023827">
    <property type="entry name" value="Peptidase_S8_Asp-AS"/>
</dbReference>
<evidence type="ECO:0000256" key="7">
    <source>
        <dbReference type="RuleBase" id="RU003355"/>
    </source>
</evidence>
<dbReference type="PROSITE" id="PS51892">
    <property type="entry name" value="SUBTILASE"/>
    <property type="match status" value="1"/>
</dbReference>
<evidence type="ECO:0000259" key="8">
    <source>
        <dbReference type="Pfam" id="PF00082"/>
    </source>
</evidence>
<protein>
    <submittedName>
        <fullName evidence="9">S8 family serine peptidase</fullName>
    </submittedName>
</protein>
<proteinExistence type="inferred from homology"/>
<gene>
    <name evidence="9" type="ORF">GJB61_07980</name>
</gene>
<comment type="caution">
    <text evidence="9">The sequence shown here is derived from an EMBL/GenBank/DDBJ whole genome shotgun (WGS) entry which is preliminary data.</text>
</comment>
<keyword evidence="4 6" id="KW-0720">Serine protease</keyword>
<evidence type="ECO:0000256" key="4">
    <source>
        <dbReference type="ARBA" id="ARBA00022825"/>
    </source>
</evidence>
<evidence type="ECO:0000256" key="1">
    <source>
        <dbReference type="ARBA" id="ARBA00011073"/>
    </source>
</evidence>
<dbReference type="PROSITE" id="PS00138">
    <property type="entry name" value="SUBTILASE_SER"/>
    <property type="match status" value="1"/>
</dbReference>
<sequence length="419" mass="45628">MNRQIWLQKNAVTINRPLRNRIQQAYLPGRKALEIPVIIQFKQKITATGLHALQKRLGQHSFPIIRRLHLLNAVSSKVSVKCLEQMCGCREVRKIYLDNVKKTSLYIATPSIGSAAVQRKKGLTGKGINIAILDTGVFPHPDLTRPINRIMAFKDYINHRKQPYDDNGHGTHIAGDAAGNGWMSKGKYKGPAPKAGIVGVKVLDSNGYGYDSTIIKGIEWCITQRKRLKLRILSLSLGGPVNSTCEDDPLCQAVEKAVQAGLIVVIAAGNSGPGRGTIESPGNSPTAITVGAVDDRRSQRQADDRITWYSSRGPTLSGQNKPDLVAPGETIISLRAPYSKLNRDLPYLRIGKGYIVLSGTSVSTPIVSGAAAQLLQSNPSLSPSQVKALLKRNAFRLGLRANTAGSGEINMRFLQDYRV</sequence>
<dbReference type="SUPFAM" id="SSF52743">
    <property type="entry name" value="Subtilisin-like"/>
    <property type="match status" value="1"/>
</dbReference>
<dbReference type="AlphaFoldDB" id="A0A7X2H3K3"/>
<dbReference type="InterPro" id="IPR036852">
    <property type="entry name" value="Peptidase_S8/S53_dom_sf"/>
</dbReference>
<evidence type="ECO:0000313" key="10">
    <source>
        <dbReference type="Proteomes" id="UP000463051"/>
    </source>
</evidence>
<dbReference type="Proteomes" id="UP000463051">
    <property type="component" value="Unassembled WGS sequence"/>
</dbReference>
<feature type="active site" description="Charge relay system" evidence="5 6">
    <location>
        <position position="169"/>
    </location>
</feature>
<keyword evidence="2 6" id="KW-0645">Protease</keyword>
<accession>A0A7X2H3K3</accession>
<dbReference type="RefSeq" id="WP_154117927.1">
    <property type="nucleotide sequence ID" value="NZ_WJXB01000002.1"/>
</dbReference>
<dbReference type="Pfam" id="PF00082">
    <property type="entry name" value="Peptidase_S8"/>
    <property type="match status" value="1"/>
</dbReference>
<dbReference type="GO" id="GO:0004252">
    <property type="term" value="F:serine-type endopeptidase activity"/>
    <property type="evidence" value="ECO:0007669"/>
    <property type="project" value="UniProtKB-UniRule"/>
</dbReference>
<feature type="domain" description="Peptidase S8/S53" evidence="8">
    <location>
        <begin position="125"/>
        <end position="400"/>
    </location>
</feature>
<evidence type="ECO:0000256" key="5">
    <source>
        <dbReference type="PIRSR" id="PIRSR615500-1"/>
    </source>
</evidence>
<comment type="similarity">
    <text evidence="1 6 7">Belongs to the peptidase S8 family.</text>
</comment>
<evidence type="ECO:0000256" key="2">
    <source>
        <dbReference type="ARBA" id="ARBA00022670"/>
    </source>
</evidence>
<organism evidence="9 10">
    <name type="scientific">Paenibacillus monticola</name>
    <dbReference type="NCBI Taxonomy" id="2666075"/>
    <lineage>
        <taxon>Bacteria</taxon>
        <taxon>Bacillati</taxon>
        <taxon>Bacillota</taxon>
        <taxon>Bacilli</taxon>
        <taxon>Bacillales</taxon>
        <taxon>Paenibacillaceae</taxon>
        <taxon>Paenibacillus</taxon>
    </lineage>
</organism>
<feature type="active site" description="Charge relay system" evidence="5 6">
    <location>
        <position position="361"/>
    </location>
</feature>
<evidence type="ECO:0000256" key="3">
    <source>
        <dbReference type="ARBA" id="ARBA00022801"/>
    </source>
</evidence>